<name>A0A5C7A484_9GAMM</name>
<organism evidence="3 4">
    <name type="scientific">Psychrobacter frigidicola</name>
    <dbReference type="NCBI Taxonomy" id="45611"/>
    <lineage>
        <taxon>Bacteria</taxon>
        <taxon>Pseudomonadati</taxon>
        <taxon>Pseudomonadota</taxon>
        <taxon>Gammaproteobacteria</taxon>
        <taxon>Moraxellales</taxon>
        <taxon>Moraxellaceae</taxon>
        <taxon>Psychrobacter</taxon>
    </lineage>
</organism>
<dbReference type="RefSeq" id="WP_147222783.1">
    <property type="nucleotide sequence ID" value="NZ_CAJGYY010000001.1"/>
</dbReference>
<protein>
    <submittedName>
        <fullName evidence="3">Uncharacterized protein</fullName>
    </submittedName>
</protein>
<feature type="region of interest" description="Disordered" evidence="1">
    <location>
        <begin position="383"/>
        <end position="403"/>
    </location>
</feature>
<evidence type="ECO:0000256" key="2">
    <source>
        <dbReference type="SAM" id="Phobius"/>
    </source>
</evidence>
<reference evidence="3 4" key="1">
    <citation type="submission" date="2019-08" db="EMBL/GenBank/DDBJ databases">
        <title>Genome sequence of Psychrobacter frigidicola ACAM304 (type strain).</title>
        <authorList>
            <person name="Bowman J.P."/>
        </authorList>
    </citation>
    <scope>NUCLEOTIDE SEQUENCE [LARGE SCALE GENOMIC DNA]</scope>
    <source>
        <strain evidence="3 4">ACAM 304</strain>
    </source>
</reference>
<dbReference type="AlphaFoldDB" id="A0A5C7A484"/>
<gene>
    <name evidence="3" type="ORF">ES754_05510</name>
</gene>
<keyword evidence="4" id="KW-1185">Reference proteome</keyword>
<evidence type="ECO:0000313" key="4">
    <source>
        <dbReference type="Proteomes" id="UP000321903"/>
    </source>
</evidence>
<accession>A0A5C7A484</accession>
<evidence type="ECO:0000313" key="3">
    <source>
        <dbReference type="EMBL" id="TXD98377.1"/>
    </source>
</evidence>
<sequence length="403" mass="45565">MTTISPTRVSMYDFLYQDIQPMVSLLADAAQLSLPQTHLAISHSLQVIVSTLLAYQQHYQGQAVSKKLFTRSAIKELRKYNSMNFVTIDAILYHRHDMADALFNDSAQIITASEYIAQQIETTSPQAQILLTSMCVIAIRELAIFADYSQLDYEEIDNWFTLQPQFLSAERFANTDSVIQPTLLTGTEISTTNSADTNIKATTLDMIPPPFDHYWYELTKFTIKNTVPIQDIQQTTSNYLKAIGRSPENMQIGSHNDMLVFSQMPTIYLPHQRWLLQLAKISDIYLSRNRLRITSEPINPPTRPSVNLRLIANKNDATPKTASETIIKKEDTYPIWKNPIILILIVVIGTLSVLATIKYQSKKSDGVVSATVAVMERDLAQERARQKVDAAKADDSNEKETLE</sequence>
<proteinExistence type="predicted"/>
<dbReference type="Proteomes" id="UP000321903">
    <property type="component" value="Unassembled WGS sequence"/>
</dbReference>
<keyword evidence="2" id="KW-1133">Transmembrane helix</keyword>
<feature type="transmembrane region" description="Helical" evidence="2">
    <location>
        <begin position="339"/>
        <end position="357"/>
    </location>
</feature>
<comment type="caution">
    <text evidence="3">The sequence shown here is derived from an EMBL/GenBank/DDBJ whole genome shotgun (WGS) entry which is preliminary data.</text>
</comment>
<dbReference type="EMBL" id="VORZ01000001">
    <property type="protein sequence ID" value="TXD98377.1"/>
    <property type="molecule type" value="Genomic_DNA"/>
</dbReference>
<keyword evidence="2" id="KW-0472">Membrane</keyword>
<keyword evidence="2" id="KW-0812">Transmembrane</keyword>
<evidence type="ECO:0000256" key="1">
    <source>
        <dbReference type="SAM" id="MobiDB-lite"/>
    </source>
</evidence>
<dbReference type="OrthoDB" id="6655337at2"/>